<proteinExistence type="predicted"/>
<name>A0ABP6XNQ9_9ACTN</name>
<dbReference type="Pfam" id="PF02423">
    <property type="entry name" value="OCD_Mu_crystall"/>
    <property type="match status" value="1"/>
</dbReference>
<evidence type="ECO:0008006" key="4">
    <source>
        <dbReference type="Google" id="ProtNLM"/>
    </source>
</evidence>
<sequence>MVNLAGQTPMNALPVLGLAEISAIATPEVIFGAVKEALIAHAEGRTQVPPPMVLEFPDHAGDCHVKAGHVAGSPHFAVKIANTFASVNNGLILAIDATTGAPAAVLADEGKLTAWRTAAAGALITHALTPPHIDEVAVLGTGEQAFLQVTWLRKLRPINRVHVWGRRPEAADRLCQAFEDEGLTAHPDALEAGAACVITTTAARSPLPLEAFRNAVHVTGMGTDMPGKHELPTELFADALIATDDHAQCLHHGDFGNAVRAGVIASDADLPVGAFLDTAAGVLPGPVQSDGPRPGQSDGPRPGQSDGPRPGQSVGPRPGFRGDTPNPHPRSIADLTGVGATDAAVASAVVSSGLGNRFRP</sequence>
<accession>A0ABP6XNQ9</accession>
<feature type="region of interest" description="Disordered" evidence="1">
    <location>
        <begin position="281"/>
        <end position="337"/>
    </location>
</feature>
<dbReference type="Proteomes" id="UP001501222">
    <property type="component" value="Unassembled WGS sequence"/>
</dbReference>
<comment type="caution">
    <text evidence="2">The sequence shown here is derived from an EMBL/GenBank/DDBJ whole genome shotgun (WGS) entry which is preliminary data.</text>
</comment>
<dbReference type="InterPro" id="IPR003462">
    <property type="entry name" value="ODC_Mu_crystall"/>
</dbReference>
<dbReference type="PANTHER" id="PTHR13812:SF19">
    <property type="entry name" value="KETIMINE REDUCTASE MU-CRYSTALLIN"/>
    <property type="match status" value="1"/>
</dbReference>
<gene>
    <name evidence="2" type="ORF">GCM10022235_42590</name>
</gene>
<protein>
    <recommendedName>
        <fullName evidence="4">Ornithine cyclodeaminase family protein</fullName>
    </recommendedName>
</protein>
<keyword evidence="3" id="KW-1185">Reference proteome</keyword>
<reference evidence="3" key="1">
    <citation type="journal article" date="2019" name="Int. J. Syst. Evol. Microbiol.">
        <title>The Global Catalogue of Microorganisms (GCM) 10K type strain sequencing project: providing services to taxonomists for standard genome sequencing and annotation.</title>
        <authorList>
            <consortium name="The Broad Institute Genomics Platform"/>
            <consortium name="The Broad Institute Genome Sequencing Center for Infectious Disease"/>
            <person name="Wu L."/>
            <person name="Ma J."/>
        </authorList>
    </citation>
    <scope>NUCLEOTIDE SEQUENCE [LARGE SCALE GENOMIC DNA]</scope>
    <source>
        <strain evidence="3">JCM 16928</strain>
    </source>
</reference>
<dbReference type="PANTHER" id="PTHR13812">
    <property type="entry name" value="KETIMINE REDUCTASE MU-CRYSTALLIN"/>
    <property type="match status" value="1"/>
</dbReference>
<organism evidence="2 3">
    <name type="scientific">Kribbella ginsengisoli</name>
    <dbReference type="NCBI Taxonomy" id="363865"/>
    <lineage>
        <taxon>Bacteria</taxon>
        <taxon>Bacillati</taxon>
        <taxon>Actinomycetota</taxon>
        <taxon>Actinomycetes</taxon>
        <taxon>Propionibacteriales</taxon>
        <taxon>Kribbellaceae</taxon>
        <taxon>Kribbella</taxon>
    </lineage>
</organism>
<dbReference type="Gene3D" id="3.30.1780.10">
    <property type="entry name" value="ornithine cyclodeaminase, domain 1"/>
    <property type="match status" value="1"/>
</dbReference>
<evidence type="ECO:0000313" key="2">
    <source>
        <dbReference type="EMBL" id="GAA3568947.1"/>
    </source>
</evidence>
<dbReference type="Gene3D" id="3.40.50.720">
    <property type="entry name" value="NAD(P)-binding Rossmann-like Domain"/>
    <property type="match status" value="1"/>
</dbReference>
<dbReference type="InterPro" id="IPR036291">
    <property type="entry name" value="NAD(P)-bd_dom_sf"/>
</dbReference>
<evidence type="ECO:0000313" key="3">
    <source>
        <dbReference type="Proteomes" id="UP001501222"/>
    </source>
</evidence>
<dbReference type="InterPro" id="IPR023401">
    <property type="entry name" value="ODC_N"/>
</dbReference>
<evidence type="ECO:0000256" key="1">
    <source>
        <dbReference type="SAM" id="MobiDB-lite"/>
    </source>
</evidence>
<dbReference type="SUPFAM" id="SSF51735">
    <property type="entry name" value="NAD(P)-binding Rossmann-fold domains"/>
    <property type="match status" value="1"/>
</dbReference>
<dbReference type="EMBL" id="BAABAA010000006">
    <property type="protein sequence ID" value="GAA3568947.1"/>
    <property type="molecule type" value="Genomic_DNA"/>
</dbReference>